<dbReference type="InParanoid" id="L9KM14"/>
<dbReference type="GO" id="GO:1990904">
    <property type="term" value="C:ribonucleoprotein complex"/>
    <property type="evidence" value="ECO:0007669"/>
    <property type="project" value="UniProtKB-KW"/>
</dbReference>
<keyword evidence="3" id="KW-0963">Cytoplasm</keyword>
<feature type="domain" description="Small ribosomal subunit protein uS5 C-terminal" evidence="10">
    <location>
        <begin position="1468"/>
        <end position="1531"/>
    </location>
</feature>
<feature type="compositionally biased region" description="Polar residues" evidence="9">
    <location>
        <begin position="439"/>
        <end position="452"/>
    </location>
</feature>
<evidence type="ECO:0000256" key="3">
    <source>
        <dbReference type="ARBA" id="ARBA00022490"/>
    </source>
</evidence>
<dbReference type="InterPro" id="IPR020568">
    <property type="entry name" value="Ribosomal_Su5_D2-typ_SF"/>
</dbReference>
<dbReference type="FunFam" id="3.30.230.10:FF:000004">
    <property type="entry name" value="40S ribosomal protein S2"/>
    <property type="match status" value="1"/>
</dbReference>
<dbReference type="GO" id="GO:0005085">
    <property type="term" value="F:guanyl-nucleotide exchange factor activity"/>
    <property type="evidence" value="ECO:0007669"/>
    <property type="project" value="UniProtKB-KW"/>
</dbReference>
<dbReference type="GO" id="GO:0005840">
    <property type="term" value="C:ribosome"/>
    <property type="evidence" value="ECO:0007669"/>
    <property type="project" value="UniProtKB-KW"/>
</dbReference>
<evidence type="ECO:0000256" key="6">
    <source>
        <dbReference type="ARBA" id="ARBA00023274"/>
    </source>
</evidence>
<evidence type="ECO:0000256" key="7">
    <source>
        <dbReference type="ARBA" id="ARBA00035255"/>
    </source>
</evidence>
<dbReference type="GO" id="GO:0005737">
    <property type="term" value="C:cytoplasm"/>
    <property type="evidence" value="ECO:0007669"/>
    <property type="project" value="UniProtKB-SubCell"/>
</dbReference>
<feature type="compositionally biased region" description="Pro residues" evidence="9">
    <location>
        <begin position="1091"/>
        <end position="1102"/>
    </location>
</feature>
<evidence type="ECO:0000259" key="10">
    <source>
        <dbReference type="Pfam" id="PF03719"/>
    </source>
</evidence>
<feature type="compositionally biased region" description="Basic and acidic residues" evidence="9">
    <location>
        <begin position="1038"/>
        <end position="1061"/>
    </location>
</feature>
<keyword evidence="6" id="KW-0687">Ribonucleoprotein</keyword>
<dbReference type="InterPro" id="IPR005324">
    <property type="entry name" value="Ribosomal_uS5_C"/>
</dbReference>
<feature type="region of interest" description="Disordered" evidence="9">
    <location>
        <begin position="1035"/>
        <end position="1224"/>
    </location>
</feature>
<evidence type="ECO:0000313" key="12">
    <source>
        <dbReference type="Proteomes" id="UP000011518"/>
    </source>
</evidence>
<dbReference type="SUPFAM" id="SSF56053">
    <property type="entry name" value="Ribosomal protein L6"/>
    <property type="match status" value="1"/>
</dbReference>
<feature type="region of interest" description="Disordered" evidence="9">
    <location>
        <begin position="1349"/>
        <end position="1368"/>
    </location>
</feature>
<feature type="compositionally biased region" description="Basic and acidic residues" evidence="9">
    <location>
        <begin position="59"/>
        <end position="71"/>
    </location>
</feature>
<accession>L9KM14</accession>
<feature type="compositionally biased region" description="Polar residues" evidence="9">
    <location>
        <begin position="476"/>
        <end position="497"/>
    </location>
</feature>
<feature type="compositionally biased region" description="Basic and acidic residues" evidence="9">
    <location>
        <begin position="793"/>
        <end position="804"/>
    </location>
</feature>
<feature type="compositionally biased region" description="Polar residues" evidence="9">
    <location>
        <begin position="1172"/>
        <end position="1192"/>
    </location>
</feature>
<comment type="subcellular location">
    <subcellularLocation>
        <location evidence="1">Cytoplasm</location>
    </subcellularLocation>
</comment>
<dbReference type="Pfam" id="PF03719">
    <property type="entry name" value="Ribosomal_S5_C"/>
    <property type="match status" value="1"/>
</dbReference>
<dbReference type="Gene3D" id="3.30.230.10">
    <property type="match status" value="1"/>
</dbReference>
<dbReference type="EMBL" id="KB320835">
    <property type="protein sequence ID" value="ELW62182.1"/>
    <property type="molecule type" value="Genomic_DNA"/>
</dbReference>
<evidence type="ECO:0000256" key="9">
    <source>
        <dbReference type="SAM" id="MobiDB-lite"/>
    </source>
</evidence>
<evidence type="ECO:0000256" key="8">
    <source>
        <dbReference type="ARBA" id="ARBA00035407"/>
    </source>
</evidence>
<keyword evidence="4" id="KW-0344">Guanine-nucleotide releasing factor</keyword>
<feature type="compositionally biased region" description="Basic and acidic residues" evidence="9">
    <location>
        <begin position="886"/>
        <end position="895"/>
    </location>
</feature>
<feature type="region of interest" description="Disordered" evidence="9">
    <location>
        <begin position="513"/>
        <end position="549"/>
    </location>
</feature>
<protein>
    <recommendedName>
        <fullName evidence="7">Small ribosomal subunit protein uS5</fullName>
    </recommendedName>
    <alternativeName>
        <fullName evidence="8">40S ribosomal protein S2</fullName>
    </alternativeName>
</protein>
<gene>
    <name evidence="11" type="ORF">TREES_T100013323</name>
</gene>
<keyword evidence="12" id="KW-1185">Reference proteome</keyword>
<dbReference type="STRING" id="246437.L9KM14"/>
<dbReference type="Gene3D" id="3.90.930.12">
    <property type="entry name" value="Ribosomal protein L6, alpha-beta domain"/>
    <property type="match status" value="1"/>
</dbReference>
<feature type="compositionally biased region" description="Gly residues" evidence="9">
    <location>
        <begin position="858"/>
        <end position="868"/>
    </location>
</feature>
<dbReference type="PANTHER" id="PTHR47544">
    <property type="entry name" value="RHO GUANINE NUCLEOTIDE EXCHANGE FACTOR 4"/>
    <property type="match status" value="1"/>
</dbReference>
<feature type="region of interest" description="Disordered" evidence="9">
    <location>
        <begin position="582"/>
        <end position="633"/>
    </location>
</feature>
<dbReference type="InterPro" id="IPR014721">
    <property type="entry name" value="Ribsml_uS5_D2-typ_fold_subgr"/>
</dbReference>
<evidence type="ECO:0000313" key="11">
    <source>
        <dbReference type="EMBL" id="ELW62182.1"/>
    </source>
</evidence>
<evidence type="ECO:0000256" key="5">
    <source>
        <dbReference type="ARBA" id="ARBA00022980"/>
    </source>
</evidence>
<dbReference type="GO" id="GO:0019843">
    <property type="term" value="F:rRNA binding"/>
    <property type="evidence" value="ECO:0007669"/>
    <property type="project" value="InterPro"/>
</dbReference>
<keyword evidence="5" id="KW-0689">Ribosomal protein</keyword>
<dbReference type="GO" id="GO:0003735">
    <property type="term" value="F:structural constituent of ribosome"/>
    <property type="evidence" value="ECO:0007669"/>
    <property type="project" value="InterPro"/>
</dbReference>
<dbReference type="PANTHER" id="PTHR47544:SF2">
    <property type="entry name" value="RHO GUANINE NUCLEOTIDE EXCHANGE FACTOR 4"/>
    <property type="match status" value="1"/>
</dbReference>
<proteinExistence type="inferred from homology"/>
<feature type="region of interest" description="Disordered" evidence="9">
    <location>
        <begin position="58"/>
        <end position="176"/>
    </location>
</feature>
<evidence type="ECO:0000256" key="4">
    <source>
        <dbReference type="ARBA" id="ARBA00022658"/>
    </source>
</evidence>
<comment type="similarity">
    <text evidence="2">Belongs to the universal ribosomal protein uS5 family.</text>
</comment>
<name>L9KM14_TUPCH</name>
<feature type="region of interest" description="Disordered" evidence="9">
    <location>
        <begin position="720"/>
        <end position="1014"/>
    </location>
</feature>
<reference evidence="12" key="1">
    <citation type="submission" date="2012-07" db="EMBL/GenBank/DDBJ databases">
        <title>Genome of the Chinese tree shrew, a rising model animal genetically related to primates.</title>
        <authorList>
            <person name="Zhang G."/>
            <person name="Fan Y."/>
            <person name="Yao Y."/>
            <person name="Huang Z."/>
        </authorList>
    </citation>
    <scope>NUCLEOTIDE SEQUENCE [LARGE SCALE GENOMIC DNA]</scope>
</reference>
<dbReference type="Proteomes" id="UP000011518">
    <property type="component" value="Unassembled WGS sequence"/>
</dbReference>
<reference evidence="12" key="2">
    <citation type="journal article" date="2013" name="Nat. Commun.">
        <title>Genome of the Chinese tree shrew.</title>
        <authorList>
            <person name="Fan Y."/>
            <person name="Huang Z.Y."/>
            <person name="Cao C.C."/>
            <person name="Chen C.S."/>
            <person name="Chen Y.X."/>
            <person name="Fan D.D."/>
            <person name="He J."/>
            <person name="Hou H.L."/>
            <person name="Hu L."/>
            <person name="Hu X.T."/>
            <person name="Jiang X.T."/>
            <person name="Lai R."/>
            <person name="Lang Y.S."/>
            <person name="Liang B."/>
            <person name="Liao S.G."/>
            <person name="Mu D."/>
            <person name="Ma Y.Y."/>
            <person name="Niu Y.Y."/>
            <person name="Sun X.Q."/>
            <person name="Xia J.Q."/>
            <person name="Xiao J."/>
            <person name="Xiong Z.Q."/>
            <person name="Xu L."/>
            <person name="Yang L."/>
            <person name="Zhang Y."/>
            <person name="Zhao W."/>
            <person name="Zhao X.D."/>
            <person name="Zheng Y.T."/>
            <person name="Zhou J.M."/>
            <person name="Zhu Y.B."/>
            <person name="Zhang G.J."/>
            <person name="Wang J."/>
            <person name="Yao Y.G."/>
        </authorList>
    </citation>
    <scope>NUCLEOTIDE SEQUENCE [LARGE SCALE GENOMIC DNA]</scope>
</reference>
<organism evidence="11 12">
    <name type="scientific">Tupaia chinensis</name>
    <name type="common">Chinese tree shrew</name>
    <name type="synonym">Tupaia belangeri chinensis</name>
    <dbReference type="NCBI Taxonomy" id="246437"/>
    <lineage>
        <taxon>Eukaryota</taxon>
        <taxon>Metazoa</taxon>
        <taxon>Chordata</taxon>
        <taxon>Craniata</taxon>
        <taxon>Vertebrata</taxon>
        <taxon>Euteleostomi</taxon>
        <taxon>Mammalia</taxon>
        <taxon>Eutheria</taxon>
        <taxon>Euarchontoglires</taxon>
        <taxon>Scandentia</taxon>
        <taxon>Tupaiidae</taxon>
        <taxon>Tupaia</taxon>
    </lineage>
</organism>
<evidence type="ECO:0000256" key="1">
    <source>
        <dbReference type="ARBA" id="ARBA00004496"/>
    </source>
</evidence>
<dbReference type="InterPro" id="IPR036789">
    <property type="entry name" value="Ribosomal_uL6-like_a/b-dom_sf"/>
</dbReference>
<sequence length="1536" mass="164585">MMKTSLRNQTVDILENVNITLKGRTVIAKGPSGALWRDFSHISVELSLLGKKKKRLRVDKRTGDTLPDRSSDTTCNGNKTPEPGAHLPGEGEIEDNQLPLSPAEPDRQRWSQETDPNDFETLSHQSESRSDTKTDPFESASETESLQGDLTEGVCLPPSGPSVDGEASWKCPDASASSPAPEQHVACAHGLGAEEGLDLTAGFKVESCRNECRAFAAVTGDVEAQHLWNCVTSLEQESLLARDPQCPRCCWRGARESPSPQAAQVLTVPYCRGLLGVSLQKSRSESCLSHPVVWPSPLGCYKLSRSWTHIHNKVRATVPPPGGPLDSASPLWAGTKEESTPGLSLDTDLLWSQPCAQDPCWYPLQKSYPCTKLHHSAPENIGDKDRASPGPHCWPMRTLTKAHSETEFFLGYPEGPLWQNFVKSGAQLEEGTETERTPKTQSTFPQAPTWQSPLLPAPHLQDHYEPSGFSLERASQDTPSAGLQRENQLGQNSKSCPVSSCLPSELKKLGAQEVAAPAVGRSEQSTGSKPGESWGTRPAPSAADVGDEGKHLPDIAVEAGNQTSKRTSKYILSGKRKPLSVAKFPRHSSSGGTRVWNRDLMGGSEVGDSADAPETTLKSSATDTSKDPEEAMVVDPACRKNALQSLWGFTKAKVSGCSTWDQVCDQGPGDGTLAGGQLEPRADVASAVGCALVIAAVQRTASDLQAKGSTVDPRAEIQALHFPEEKPGSSRSSVAIRCGSPRARQTLTDGNESESERPAVPTLSAGDHATQPVDRTAEPGRVLVSRASSKETLSTEKLSEEKPPPESQSPELEGAHPTQGLSAAASWGLQSRELRPGELGAENSELPGAGVSEAPEGGAAGASAGGRGAPASAGAHALQPPGQTRELCKAAHEPGKSPVFPMVTSFRKGRLSATESSGEGSDPRAPGALTPTLEGSTLANSGPEEELPAESRTAEAGWDPASPNHVGGSAAPEIVSSRAGRAAVGPREVEDVGTPGDPSSRRPSSESCTSKRLKTTEKAFRAKLALAHKTFSNFFESKVVEKENTDERALGSLKGEKEKGRSRQSSWRALLRSKDAEGPKRAPSVSRLPGPQVPNPLDPPPQVTSSHSEESAENKNYGFRDLWGPPRPPTPLSPNGLISPEHRRKSEPTIKCTASPEGGRYLPTGIFPEKSWLTSPTSPGAQQAGISRTLPSGSACCLADENQGRPCKPLSPKPLSPRPGVQREDLHYPGRGTAISMVSLGSYSDVDGSSVVPGRPKIPKARTSLLLSLQTLNQEDQKEDSEKRGHLHLGLSAAPSLRDLPGSENHVPWDEPPGRRPSCFCGQRTFPSESAQRQFSTTNRVTHVLPSVSTEDAPKEVPSQPRSTPQHSYISRDDLWLEKTQRKKLEKQAQLVHAGSVLKDQDKDWRKMIIASPESFNVLRRSHPLSQSAPMVLNYMSWPEHVPDTLQRGSWGNKIGKPHTVPCKVTDHCGSVLVCLIPALRGTGIVSAPVTKKLLLMTDIDDCYTSAWGCTTLLCGFVKAHFDAISKTYSYLIPDL</sequence>
<evidence type="ECO:0000256" key="2">
    <source>
        <dbReference type="ARBA" id="ARBA00008945"/>
    </source>
</evidence>
<feature type="compositionally biased region" description="Basic and acidic residues" evidence="9">
    <location>
        <begin position="126"/>
        <end position="136"/>
    </location>
</feature>
<feature type="compositionally biased region" description="Low complexity" evidence="9">
    <location>
        <begin position="847"/>
        <end position="857"/>
    </location>
</feature>
<dbReference type="SUPFAM" id="SSF54211">
    <property type="entry name" value="Ribosomal protein S5 domain 2-like"/>
    <property type="match status" value="1"/>
</dbReference>
<feature type="region of interest" description="Disordered" evidence="9">
    <location>
        <begin position="428"/>
        <end position="497"/>
    </location>
</feature>
<dbReference type="GO" id="GO:0006412">
    <property type="term" value="P:translation"/>
    <property type="evidence" value="ECO:0007669"/>
    <property type="project" value="InterPro"/>
</dbReference>